<dbReference type="InterPro" id="IPR038765">
    <property type="entry name" value="Papain-like_cys_pep_sf"/>
</dbReference>
<organism evidence="2">
    <name type="scientific">Cladocopium goreaui</name>
    <dbReference type="NCBI Taxonomy" id="2562237"/>
    <lineage>
        <taxon>Eukaryota</taxon>
        <taxon>Sar</taxon>
        <taxon>Alveolata</taxon>
        <taxon>Dinophyceae</taxon>
        <taxon>Suessiales</taxon>
        <taxon>Symbiodiniaceae</taxon>
        <taxon>Cladocopium</taxon>
    </lineage>
</organism>
<dbReference type="PANTHER" id="PTHR22605:SF1">
    <property type="entry name" value="RZ-TYPE DOMAIN-CONTAINING PROTEIN"/>
    <property type="match status" value="1"/>
</dbReference>
<evidence type="ECO:0000313" key="3">
    <source>
        <dbReference type="EMBL" id="CAL4797076.1"/>
    </source>
</evidence>
<evidence type="ECO:0000259" key="1">
    <source>
        <dbReference type="PROSITE" id="PS50235"/>
    </source>
</evidence>
<dbReference type="InterPro" id="IPR031248">
    <property type="entry name" value="RNF213"/>
</dbReference>
<dbReference type="InterPro" id="IPR027417">
    <property type="entry name" value="P-loop_NTPase"/>
</dbReference>
<feature type="domain" description="USP" evidence="1">
    <location>
        <begin position="847"/>
        <end position="1144"/>
    </location>
</feature>
<dbReference type="Proteomes" id="UP001152797">
    <property type="component" value="Unassembled WGS sequence"/>
</dbReference>
<dbReference type="EMBL" id="CAMXCT030004624">
    <property type="protein sequence ID" value="CAL4797076.1"/>
    <property type="molecule type" value="Genomic_DNA"/>
</dbReference>
<dbReference type="PROSITE" id="PS50235">
    <property type="entry name" value="USP_3"/>
    <property type="match status" value="1"/>
</dbReference>
<dbReference type="InterPro" id="IPR001394">
    <property type="entry name" value="Peptidase_C19_UCH"/>
</dbReference>
<evidence type="ECO:0000313" key="4">
    <source>
        <dbReference type="Proteomes" id="UP001152797"/>
    </source>
</evidence>
<dbReference type="EMBL" id="CAMXCT020004624">
    <property type="protein sequence ID" value="CAL1163139.1"/>
    <property type="molecule type" value="Genomic_DNA"/>
</dbReference>
<evidence type="ECO:0000313" key="2">
    <source>
        <dbReference type="EMBL" id="CAI4009764.1"/>
    </source>
</evidence>
<dbReference type="Gene3D" id="3.90.70.10">
    <property type="entry name" value="Cysteine proteinases"/>
    <property type="match status" value="1"/>
</dbReference>
<reference evidence="2" key="1">
    <citation type="submission" date="2022-10" db="EMBL/GenBank/DDBJ databases">
        <authorList>
            <person name="Chen Y."/>
            <person name="Dougan E. K."/>
            <person name="Chan C."/>
            <person name="Rhodes N."/>
            <person name="Thang M."/>
        </authorList>
    </citation>
    <scope>NUCLEOTIDE SEQUENCE</scope>
</reference>
<dbReference type="GO" id="GO:0004842">
    <property type="term" value="F:ubiquitin-protein transferase activity"/>
    <property type="evidence" value="ECO:0007669"/>
    <property type="project" value="InterPro"/>
</dbReference>
<gene>
    <name evidence="2" type="ORF">C1SCF055_LOCUS35099</name>
</gene>
<dbReference type="CDD" id="cd02257">
    <property type="entry name" value="Peptidase_C19"/>
    <property type="match status" value="1"/>
</dbReference>
<dbReference type="PANTHER" id="PTHR22605">
    <property type="entry name" value="RZ-TYPE DOMAIN-CONTAINING PROTEIN"/>
    <property type="match status" value="1"/>
</dbReference>
<sequence length="1620" mass="181743">MVSKAPWDDFCDEIEGEHQGEACSLEAIVHAAMTAADIEEKLQPALDACRREPDTTILCFLDEVNTASCLGFVKAMLCDDLFGQHNANLFVVAAANPYREEEKAEDHVLRGSATVMRDFFQVHLELEVAKHSRRRALCIAVACQKDEPTDFPCFARSIADAQQFMRRELKSASAVSQRDIIRVVSLLDFFWRRSYSAVEASERCRLARALLLALGVAYYLGLNREQRDRFVKEVTEKHYTGIQGEETQHSLDLTQVLMQEMDQYIKPIKDDEELADGIALTRALKENIFAVIVGIECNIPVMIVGMPGTGKTLAVNKATSVLRGTNSVHFFRRFSDVANSVFRYQCSKDSTSRQIHEVFESALRAKQRYDAEDAGRRPVVFLDEAGLPKEKVESLKAIHYWIDDGRIFCCLLANKPLDAAKRNRCLQVFRDKADEEDLELLASVCLGVNLEDPTSKSMVKGFCGAFQEISEQSWKDQDNAFSMFHLRDFHHCLRYLRRHGHVQSGSASSLSVLRALERNFGGLKKEDFQRLIDIFFRHLERETGGLLTLPERSQLRGTLDVLREALDDLPPEDLQDARYEPCRYKLIIDETEDGGAVRILQAAGLLPMPWEVLEVSDLPGDRSDLHRSQTVSNLRRAAEQAGTCVMIAYDEILDGFYDLLNLRFQRLPGSGRVRFAATVAAGSYSVLAPVDPRFMLVVCIKASELPSTPLPFLNRFEKFYVGPAEWALHQAHELCLGNINHQLLDEYLLEPARGRLEALVQLIGDASLIGYSGVATLDSSLCDALREASLRAALEALSAAWREERVAAVQAVHDRGPCTAPRWPEDVDGRMQTLGGETIAGDLMTCYGHENAGNTCFLQACLTLLAVNERFLLPPQRANEMGILSDLRHILKKSRQEVVGQVDMRCLTQKLEQAQIVERAHQMDDAAIVFEGLLDCCQSPKLPLHTFTCASPEDCRTFGYPSGTVARVQEQNDYVIRTTPRARANLQTLLQERMLAPVADCKTETEAGEEHLLRSAIRAKQRPLNSCPPMALPICVERWHAGTMEKNNDHLSVPLEGLRLPLLPPTHRTLQISELEFWRYNLCSFVLHVGQELHSGHYIAYWKSSRGWHEVLQLHVNDDRCSDISEQEAQRRAGSAYFLIYQLAGYQGMFSWESLNEQAVGRQLLDQRLKDVIARLSEAAAQRLLRLAPSEVLLSRQAALPQSLLQGYAERPHTGLGSVLAALRRDPSTRLLVLTRDVMLASGLCPSEHLKRRDVEIQPMPRTREECVALLQGRKNKEPLMIVCRLAHGQCSDTSCTSQAIHQLRRLADENDVHNLVVTILLPPWRFHDSLEDAEAPSLVSSILMNTKPSTEPLGCQEEVYKHLWAAVARLPSSEAMQVYAEGWEEVEQCMAHAVSFYTQPALQTRVDALWKLLTSHKLSLLLDGLQRLPAAVLQDVSLQREAVAAAKEMMGMDRGQRRPMFCLQTTVGNKCAERVVSALAAALHLICDQGGVQVLLHLGDEATLAVATYLRLRVSPAGWAKTNYDSIWTLSQDAMILPCYPPLFQALQECLLDSRADDTEEDYLVAACTSAWHKHAFFELSHCVVKSGLMGSYCKYLAQRFGFPSVAAELLEVSEQIQY</sequence>
<dbReference type="GO" id="GO:0016579">
    <property type="term" value="P:protein deubiquitination"/>
    <property type="evidence" value="ECO:0007669"/>
    <property type="project" value="InterPro"/>
</dbReference>
<protein>
    <recommendedName>
        <fullName evidence="1">USP domain-containing protein</fullName>
    </recommendedName>
</protein>
<dbReference type="GO" id="GO:0016887">
    <property type="term" value="F:ATP hydrolysis activity"/>
    <property type="evidence" value="ECO:0007669"/>
    <property type="project" value="InterPro"/>
</dbReference>
<dbReference type="InterPro" id="IPR018200">
    <property type="entry name" value="USP_CS"/>
</dbReference>
<keyword evidence="4" id="KW-1185">Reference proteome</keyword>
<comment type="caution">
    <text evidence="2">The sequence shown here is derived from an EMBL/GenBank/DDBJ whole genome shotgun (WGS) entry which is preliminary data.</text>
</comment>
<dbReference type="PROSITE" id="PS00973">
    <property type="entry name" value="USP_2"/>
    <property type="match status" value="1"/>
</dbReference>
<name>A0A9P1GGV0_9DINO</name>
<dbReference type="CDD" id="cd00009">
    <property type="entry name" value="AAA"/>
    <property type="match status" value="1"/>
</dbReference>
<dbReference type="OrthoDB" id="426091at2759"/>
<reference evidence="3 4" key="2">
    <citation type="submission" date="2024-05" db="EMBL/GenBank/DDBJ databases">
        <authorList>
            <person name="Chen Y."/>
            <person name="Shah S."/>
            <person name="Dougan E. K."/>
            <person name="Thang M."/>
            <person name="Chan C."/>
        </authorList>
    </citation>
    <scope>NUCLEOTIDE SEQUENCE [LARGE SCALE GENOMIC DNA]</scope>
</reference>
<dbReference type="InterPro" id="IPR028889">
    <property type="entry name" value="USP"/>
</dbReference>
<dbReference type="SUPFAM" id="SSF54001">
    <property type="entry name" value="Cysteine proteinases"/>
    <property type="match status" value="1"/>
</dbReference>
<dbReference type="Gene3D" id="3.40.50.300">
    <property type="entry name" value="P-loop containing nucleotide triphosphate hydrolases"/>
    <property type="match status" value="1"/>
</dbReference>
<dbReference type="EMBL" id="CAMXCT010004624">
    <property type="protein sequence ID" value="CAI4009764.1"/>
    <property type="molecule type" value="Genomic_DNA"/>
</dbReference>
<accession>A0A9P1GGV0</accession>
<dbReference type="SUPFAM" id="SSF52540">
    <property type="entry name" value="P-loop containing nucleoside triphosphate hydrolases"/>
    <property type="match status" value="1"/>
</dbReference>
<proteinExistence type="predicted"/>
<dbReference type="Pfam" id="PF00443">
    <property type="entry name" value="UCH"/>
    <property type="match status" value="1"/>
</dbReference>
<dbReference type="GO" id="GO:0004843">
    <property type="term" value="F:cysteine-type deubiquitinase activity"/>
    <property type="evidence" value="ECO:0007669"/>
    <property type="project" value="InterPro"/>
</dbReference>